<feature type="domain" description="Dienelactone hydrolase" evidence="1">
    <location>
        <begin position="35"/>
        <end position="251"/>
    </location>
</feature>
<gene>
    <name evidence="2" type="ORF">EWM64_g6871</name>
</gene>
<dbReference type="OrthoDB" id="1393670at2759"/>
<dbReference type="GO" id="GO:0016787">
    <property type="term" value="F:hydrolase activity"/>
    <property type="evidence" value="ECO:0007669"/>
    <property type="project" value="InterPro"/>
</dbReference>
<evidence type="ECO:0000313" key="3">
    <source>
        <dbReference type="Proteomes" id="UP000298061"/>
    </source>
</evidence>
<dbReference type="InterPro" id="IPR029058">
    <property type="entry name" value="AB_hydrolase_fold"/>
</dbReference>
<name>A0A4Y9ZUF0_9AGAM</name>
<protein>
    <recommendedName>
        <fullName evidence="1">Dienelactone hydrolase domain-containing protein</fullName>
    </recommendedName>
</protein>
<dbReference type="PANTHER" id="PTHR17630">
    <property type="entry name" value="DIENELACTONE HYDROLASE"/>
    <property type="match status" value="1"/>
</dbReference>
<evidence type="ECO:0000259" key="1">
    <source>
        <dbReference type="Pfam" id="PF01738"/>
    </source>
</evidence>
<keyword evidence="3" id="KW-1185">Reference proteome</keyword>
<comment type="caution">
    <text evidence="2">The sequence shown here is derived from an EMBL/GenBank/DDBJ whole genome shotgun (WGS) entry which is preliminary data.</text>
</comment>
<dbReference type="AlphaFoldDB" id="A0A4Y9ZUF0"/>
<dbReference type="InterPro" id="IPR002925">
    <property type="entry name" value="Dienelactn_hydro"/>
</dbReference>
<dbReference type="Proteomes" id="UP000298061">
    <property type="component" value="Unassembled WGS sequence"/>
</dbReference>
<sequence>MPSAPVLAAPPGECCFKTVQHTGTPVGTWEHVGGMDTYIAYPPTRQKRYESVVLFFSDVYGSLYINNQLLIDYFASHGYLVLGPDYFEGDPIFKHRGVEPDFDTNAWIEPKRKRAYELLPPWIEAVKAKYGAQQTKYAAVGYCFGARTCLTRASDWLAAGAIAHPAFLTEDHFQHLKQPLLLSCAEIDHTFPLNSRRRAEDILIARGADYHFQVFGKVAHGFAVRGDPAVPEQKWAKEESARGIVAWFDRFCKA</sequence>
<accession>A0A4Y9ZUF0</accession>
<dbReference type="PANTHER" id="PTHR17630:SF44">
    <property type="entry name" value="PROTEIN AIM2"/>
    <property type="match status" value="1"/>
</dbReference>
<proteinExistence type="predicted"/>
<dbReference type="STRING" id="135208.A0A4Y9ZUF0"/>
<reference evidence="2 3" key="1">
    <citation type="submission" date="2019-02" db="EMBL/GenBank/DDBJ databases">
        <title>Genome sequencing of the rare red list fungi Hericium alpestre (H. flagellum).</title>
        <authorList>
            <person name="Buettner E."/>
            <person name="Kellner H."/>
        </authorList>
    </citation>
    <scope>NUCLEOTIDE SEQUENCE [LARGE SCALE GENOMIC DNA]</scope>
    <source>
        <strain evidence="2 3">DSM 108284</strain>
    </source>
</reference>
<organism evidence="2 3">
    <name type="scientific">Hericium alpestre</name>
    <dbReference type="NCBI Taxonomy" id="135208"/>
    <lineage>
        <taxon>Eukaryota</taxon>
        <taxon>Fungi</taxon>
        <taxon>Dikarya</taxon>
        <taxon>Basidiomycota</taxon>
        <taxon>Agaricomycotina</taxon>
        <taxon>Agaricomycetes</taxon>
        <taxon>Russulales</taxon>
        <taxon>Hericiaceae</taxon>
        <taxon>Hericium</taxon>
    </lineage>
</organism>
<dbReference type="EMBL" id="SFCI01000993">
    <property type="protein sequence ID" value="TFY77139.1"/>
    <property type="molecule type" value="Genomic_DNA"/>
</dbReference>
<evidence type="ECO:0000313" key="2">
    <source>
        <dbReference type="EMBL" id="TFY77139.1"/>
    </source>
</evidence>
<dbReference type="Pfam" id="PF01738">
    <property type="entry name" value="DLH"/>
    <property type="match status" value="1"/>
</dbReference>
<dbReference type="SUPFAM" id="SSF53474">
    <property type="entry name" value="alpha/beta-Hydrolases"/>
    <property type="match status" value="1"/>
</dbReference>
<dbReference type="Gene3D" id="3.40.50.1820">
    <property type="entry name" value="alpha/beta hydrolase"/>
    <property type="match status" value="1"/>
</dbReference>